<feature type="domain" description="Ig-like" evidence="6">
    <location>
        <begin position="569"/>
        <end position="657"/>
    </location>
</feature>
<feature type="domain" description="Ig-like" evidence="6">
    <location>
        <begin position="478"/>
        <end position="565"/>
    </location>
</feature>
<keyword evidence="2" id="KW-0963">Cytoplasm</keyword>
<evidence type="ECO:0000259" key="6">
    <source>
        <dbReference type="PROSITE" id="PS50835"/>
    </source>
</evidence>
<proteinExistence type="predicted"/>
<dbReference type="PANTHER" id="PTHR35971">
    <property type="entry name" value="SI:DKEY-31G6.6"/>
    <property type="match status" value="1"/>
</dbReference>
<accession>A0ABS1KWM7</accession>
<organism evidence="7 8">
    <name type="scientific">Chryseolinea lacunae</name>
    <dbReference type="NCBI Taxonomy" id="2801331"/>
    <lineage>
        <taxon>Bacteria</taxon>
        <taxon>Pseudomonadati</taxon>
        <taxon>Bacteroidota</taxon>
        <taxon>Cytophagia</taxon>
        <taxon>Cytophagales</taxon>
        <taxon>Fulvivirgaceae</taxon>
        <taxon>Chryseolinea</taxon>
    </lineage>
</organism>
<dbReference type="CDD" id="cd00096">
    <property type="entry name" value="Ig"/>
    <property type="match status" value="1"/>
</dbReference>
<keyword evidence="8" id="KW-1185">Reference proteome</keyword>
<dbReference type="InterPro" id="IPR013783">
    <property type="entry name" value="Ig-like_fold"/>
</dbReference>
<keyword evidence="5" id="KW-0732">Signal</keyword>
<evidence type="ECO:0000256" key="4">
    <source>
        <dbReference type="ARBA" id="ARBA00023157"/>
    </source>
</evidence>
<evidence type="ECO:0000313" key="8">
    <source>
        <dbReference type="Proteomes" id="UP000613030"/>
    </source>
</evidence>
<sequence length="1092" mass="113849">MRTLLLVALALVVCLPAHSQFFYQSCLDVANYEDDASNKFSLSSNIIRNATGDIAMIGNLKVFRLTKDGAKSWEQNLTTSVQDFDIDKNGNVLVIHGTDNILTKYAAANGTSAWSKNFIAPTVADATFDDNTDVYVTGYDGPATSLYFEKFTSAGVSSWSKTPGDFTGLSVVTNAAGDVFVLTINNTTSGYTLFKYSSSGTFGWQKDINYTFTTGKVTIGPDGNVYTLIWDFSSTRLLKVQASDGAILEDQLFDIGKTIMAFRGNDPVLVGRNFNGDYTLVNYSSTFPPVTFLDYIDTYNAYDNTYSYVSLNIEADGTAAIAYTIEDQGLGSAGTLVRYSATGTKLNESIFNGPITGGILDYKGDYLVPTSQTCVRHLVPCSKYSITVNTAPQSQNVCPGANTTFTVAATGLNLLYQWKKDGVILKNEGHWSGVTTATLTITGASAVDDAGSYTCDIFDGCDHSTSTTAVTLGFLAGANITTQPTAVEACAGTEINFTIAATGSNLKYQWKKAGVALVDGTLVVGAKTNKLTLKTIAAGDAALYSCDVTTDCSAVPVSSQNASLTVLLPASITKQPAATASACSGSNLVLSLEASGANETYQWKKGTTNLVESATVTGSKTNTLTLKQLAAGDAGQYSCVVTGMCGAPVTSSATTVTLTTPSQITAHPVGKSVCANTNVVFSITATGTGLTYTWKKGNNVISNGGKYSGAGTATLTITAATAAEAGAYTCSINNPCGPELVSNAAQLTIDTAPSILAKSGDAVLCEGTVGKLSITPGEGTFTYQWKKGGVNLTDGAAVTGTTTNELLIISATAADAGSYTCELKSGCGNPLTSGAIAVTVNKGTAITAQPTTHKACEDEKIVLSITATGNALTYTWKKNGATLSDGGTVSGAKTTTLTIAHASSLNEGRYTCEVSGSCGGTAISDGIDVTLNPKPNLVLVGVVDCIHFQPEWSKIVTDTKNTVGQYALYKAGSTQPLTLMDISATGEYKIVKTTSACADTVVWNNTCVITGIAETQSHSFNVYPNPSNGSFQLTGAPATRLELYNVQGKLVHTSEGTGADGLVEASHLSDGLYWLVFPEAKGAGGKRVVIKH</sequence>
<feature type="signal peptide" evidence="5">
    <location>
        <begin position="1"/>
        <end position="19"/>
    </location>
</feature>
<evidence type="ECO:0000256" key="1">
    <source>
        <dbReference type="ARBA" id="ARBA00004496"/>
    </source>
</evidence>
<evidence type="ECO:0000256" key="3">
    <source>
        <dbReference type="ARBA" id="ARBA00022553"/>
    </source>
</evidence>
<feature type="domain" description="Ig-like" evidence="6">
    <location>
        <begin position="738"/>
        <end position="839"/>
    </location>
</feature>
<dbReference type="InterPro" id="IPR052385">
    <property type="entry name" value="Obscurin/Obscurin-like_Reg"/>
</dbReference>
<keyword evidence="3" id="KW-0597">Phosphoprotein</keyword>
<dbReference type="Gene3D" id="2.60.40.10">
    <property type="entry name" value="Immunoglobulins"/>
    <property type="match status" value="6"/>
</dbReference>
<dbReference type="SUPFAM" id="SSF63829">
    <property type="entry name" value="Calcium-dependent phosphotriesterase"/>
    <property type="match status" value="1"/>
</dbReference>
<comment type="caution">
    <text evidence="7">The sequence shown here is derived from an EMBL/GenBank/DDBJ whole genome shotgun (WGS) entry which is preliminary data.</text>
</comment>
<feature type="domain" description="Ig-like" evidence="6">
    <location>
        <begin position="844"/>
        <end position="930"/>
    </location>
</feature>
<feature type="chain" id="PRO_5045365678" evidence="5">
    <location>
        <begin position="20"/>
        <end position="1092"/>
    </location>
</feature>
<dbReference type="PANTHER" id="PTHR35971:SF5">
    <property type="entry name" value="OBSCURIN LIKE CYTOSKELETAL ADAPTOR 1"/>
    <property type="match status" value="1"/>
</dbReference>
<dbReference type="Pfam" id="PF00047">
    <property type="entry name" value="ig"/>
    <property type="match status" value="1"/>
</dbReference>
<dbReference type="InterPro" id="IPR013151">
    <property type="entry name" value="Immunoglobulin_dom"/>
</dbReference>
<gene>
    <name evidence="7" type="ORF">JI741_21695</name>
</gene>
<dbReference type="NCBIfam" id="TIGR04183">
    <property type="entry name" value="Por_Secre_tail"/>
    <property type="match status" value="1"/>
</dbReference>
<dbReference type="InterPro" id="IPR036179">
    <property type="entry name" value="Ig-like_dom_sf"/>
</dbReference>
<name>A0ABS1KWM7_9BACT</name>
<dbReference type="InterPro" id="IPR026444">
    <property type="entry name" value="Secre_tail"/>
</dbReference>
<protein>
    <submittedName>
        <fullName evidence="7">Immunoglobulin domain-containing protein</fullName>
    </submittedName>
</protein>
<dbReference type="Proteomes" id="UP000613030">
    <property type="component" value="Unassembled WGS sequence"/>
</dbReference>
<feature type="domain" description="Ig-like" evidence="6">
    <location>
        <begin position="380"/>
        <end position="471"/>
    </location>
</feature>
<reference evidence="7 8" key="1">
    <citation type="submission" date="2021-01" db="EMBL/GenBank/DDBJ databases">
        <title>Chryseolinea sp. Jin1 Genome sequencing and assembly.</title>
        <authorList>
            <person name="Kim I."/>
        </authorList>
    </citation>
    <scope>NUCLEOTIDE SEQUENCE [LARGE SCALE GENOMIC DNA]</scope>
    <source>
        <strain evidence="7 8">Jin1</strain>
    </source>
</reference>
<keyword evidence="4" id="KW-1015">Disulfide bond</keyword>
<dbReference type="InterPro" id="IPR003599">
    <property type="entry name" value="Ig_sub"/>
</dbReference>
<feature type="domain" description="Ig-like" evidence="6">
    <location>
        <begin position="674"/>
        <end position="734"/>
    </location>
</feature>
<evidence type="ECO:0000256" key="5">
    <source>
        <dbReference type="SAM" id="SignalP"/>
    </source>
</evidence>
<dbReference type="Pfam" id="PF13927">
    <property type="entry name" value="Ig_3"/>
    <property type="match status" value="3"/>
</dbReference>
<comment type="subcellular location">
    <subcellularLocation>
        <location evidence="1">Cytoplasm</location>
    </subcellularLocation>
</comment>
<dbReference type="SMART" id="SM00409">
    <property type="entry name" value="IG"/>
    <property type="match status" value="6"/>
</dbReference>
<dbReference type="SUPFAM" id="SSF48726">
    <property type="entry name" value="Immunoglobulin"/>
    <property type="match status" value="6"/>
</dbReference>
<dbReference type="Pfam" id="PF18962">
    <property type="entry name" value="Por_Secre_tail"/>
    <property type="match status" value="1"/>
</dbReference>
<dbReference type="InterPro" id="IPR007110">
    <property type="entry name" value="Ig-like_dom"/>
</dbReference>
<evidence type="ECO:0000256" key="2">
    <source>
        <dbReference type="ARBA" id="ARBA00022490"/>
    </source>
</evidence>
<dbReference type="EMBL" id="JAERRB010000008">
    <property type="protein sequence ID" value="MBL0743860.1"/>
    <property type="molecule type" value="Genomic_DNA"/>
</dbReference>
<evidence type="ECO:0000313" key="7">
    <source>
        <dbReference type="EMBL" id="MBL0743860.1"/>
    </source>
</evidence>
<dbReference type="PROSITE" id="PS50835">
    <property type="entry name" value="IG_LIKE"/>
    <property type="match status" value="6"/>
</dbReference>
<dbReference type="RefSeq" id="WP_202013406.1">
    <property type="nucleotide sequence ID" value="NZ_JAERRB010000008.1"/>
</dbReference>